<organism evidence="5 6">
    <name type="scientific">Sphaerisporangium corydalis</name>
    <dbReference type="NCBI Taxonomy" id="1441875"/>
    <lineage>
        <taxon>Bacteria</taxon>
        <taxon>Bacillati</taxon>
        <taxon>Actinomycetota</taxon>
        <taxon>Actinomycetes</taxon>
        <taxon>Streptosporangiales</taxon>
        <taxon>Streptosporangiaceae</taxon>
        <taxon>Sphaerisporangium</taxon>
    </lineage>
</organism>
<gene>
    <name evidence="5" type="ORF">ACFO8L_36025</name>
</gene>
<dbReference type="Pfam" id="PF13439">
    <property type="entry name" value="Glyco_transf_4"/>
    <property type="match status" value="1"/>
</dbReference>
<dbReference type="GO" id="GO:0016757">
    <property type="term" value="F:glycosyltransferase activity"/>
    <property type="evidence" value="ECO:0007669"/>
    <property type="project" value="UniProtKB-KW"/>
</dbReference>
<dbReference type="Proteomes" id="UP001595891">
    <property type="component" value="Unassembled WGS sequence"/>
</dbReference>
<dbReference type="EMBL" id="JBHSFN010000034">
    <property type="protein sequence ID" value="MFC4591548.1"/>
    <property type="molecule type" value="Genomic_DNA"/>
</dbReference>
<evidence type="ECO:0000259" key="4">
    <source>
        <dbReference type="Pfam" id="PF13439"/>
    </source>
</evidence>
<reference evidence="6" key="1">
    <citation type="journal article" date="2019" name="Int. J. Syst. Evol. Microbiol.">
        <title>The Global Catalogue of Microorganisms (GCM) 10K type strain sequencing project: providing services to taxonomists for standard genome sequencing and annotation.</title>
        <authorList>
            <consortium name="The Broad Institute Genomics Platform"/>
            <consortium name="The Broad Institute Genome Sequencing Center for Infectious Disease"/>
            <person name="Wu L."/>
            <person name="Ma J."/>
        </authorList>
    </citation>
    <scope>NUCLEOTIDE SEQUENCE [LARGE SCALE GENOMIC DNA]</scope>
    <source>
        <strain evidence="6">CCUG 49560</strain>
    </source>
</reference>
<name>A0ABV9EQX4_9ACTN</name>
<evidence type="ECO:0000256" key="2">
    <source>
        <dbReference type="ARBA" id="ARBA00022679"/>
    </source>
</evidence>
<dbReference type="PANTHER" id="PTHR12526:SF638">
    <property type="entry name" value="SPORE COAT PROTEIN SA"/>
    <property type="match status" value="1"/>
</dbReference>
<evidence type="ECO:0000256" key="3">
    <source>
        <dbReference type="SAM" id="Phobius"/>
    </source>
</evidence>
<keyword evidence="3" id="KW-0472">Membrane</keyword>
<accession>A0ABV9EQX4</accession>
<proteinExistence type="predicted"/>
<protein>
    <submittedName>
        <fullName evidence="5">Glycosyltransferase</fullName>
        <ecNumber evidence="5">2.4.-.-</ecNumber>
    </submittedName>
</protein>
<feature type="transmembrane region" description="Helical" evidence="3">
    <location>
        <begin position="109"/>
        <end position="128"/>
    </location>
</feature>
<feature type="domain" description="Glycosyltransferase subfamily 4-like N-terminal" evidence="4">
    <location>
        <begin position="30"/>
        <end position="193"/>
    </location>
</feature>
<comment type="caution">
    <text evidence="5">The sequence shown here is derived from an EMBL/GenBank/DDBJ whole genome shotgun (WGS) entry which is preliminary data.</text>
</comment>
<dbReference type="PANTHER" id="PTHR12526">
    <property type="entry name" value="GLYCOSYLTRANSFERASE"/>
    <property type="match status" value="1"/>
</dbReference>
<evidence type="ECO:0000256" key="1">
    <source>
        <dbReference type="ARBA" id="ARBA00022676"/>
    </source>
</evidence>
<keyword evidence="2 5" id="KW-0808">Transferase</keyword>
<keyword evidence="3" id="KW-1133">Transmembrane helix</keyword>
<evidence type="ECO:0000313" key="6">
    <source>
        <dbReference type="Proteomes" id="UP001595891"/>
    </source>
</evidence>
<evidence type="ECO:0000313" key="5">
    <source>
        <dbReference type="EMBL" id="MFC4591548.1"/>
    </source>
</evidence>
<keyword evidence="6" id="KW-1185">Reference proteome</keyword>
<dbReference type="SUPFAM" id="SSF53756">
    <property type="entry name" value="UDP-Glycosyltransferase/glycogen phosphorylase"/>
    <property type="match status" value="1"/>
</dbReference>
<keyword evidence="3" id="KW-0812">Transmembrane</keyword>
<dbReference type="Gene3D" id="3.40.50.2000">
    <property type="entry name" value="Glycogen Phosphorylase B"/>
    <property type="match status" value="2"/>
</dbReference>
<dbReference type="InterPro" id="IPR028098">
    <property type="entry name" value="Glyco_trans_4-like_N"/>
</dbReference>
<sequence>MKSSHKLISSRKTAPKGVRRVVLLTGQLRVGGTEKQIFLLATGLARSGVEVDVVTLHSGGPYGDALELAGVPVHNAGFMALSSGARAVPHNLLAAARLVRMVRRLRPDVLHAFLYHAYVIGAPIAWLARVPVIVAGRRSLSIFKRLRYGSHTLERVATWLTRHVVANAVAVAQDAEKVEGLAPEKISVIYNGLPDSAFLPAVPAQISTDLPVVCCVANLMSHKGHRSLVEAVALLAARGTPCTLVLAGEGPERDVLITQAAALGVDLRLLGLRRDIEPLMHRASVVVLASLREGMSNAVMEAMAAGKPIVATAVGGTCELLSGRGLLVPPQAPGALADALERVLHDPRLGASLGSTARAWALDNLGVDSMIDRHLELYGRLLEERCAR</sequence>
<dbReference type="EC" id="2.4.-.-" evidence="5"/>
<dbReference type="RefSeq" id="WP_262846922.1">
    <property type="nucleotide sequence ID" value="NZ_JANZYP010000054.1"/>
</dbReference>
<dbReference type="Pfam" id="PF13692">
    <property type="entry name" value="Glyco_trans_1_4"/>
    <property type="match status" value="1"/>
</dbReference>
<keyword evidence="1 5" id="KW-0328">Glycosyltransferase</keyword>